<gene>
    <name evidence="1" type="ORF">A3196_10050</name>
</gene>
<dbReference type="RefSeq" id="WP_069024425.1">
    <property type="nucleotide sequence ID" value="NZ_LVJZ01000003.1"/>
</dbReference>
<evidence type="ECO:0000313" key="1">
    <source>
        <dbReference type="EMBL" id="ODB97078.1"/>
    </source>
</evidence>
<dbReference type="AlphaFoldDB" id="A0A1E2UQN9"/>
<protein>
    <recommendedName>
        <fullName evidence="3">DUF2164 domain-containing protein</fullName>
    </recommendedName>
</protein>
<name>A0A1E2UQN9_9GAMM</name>
<dbReference type="Proteomes" id="UP000094849">
    <property type="component" value="Unassembled WGS sequence"/>
</dbReference>
<keyword evidence="2" id="KW-1185">Reference proteome</keyword>
<comment type="caution">
    <text evidence="1">The sequence shown here is derived from an EMBL/GenBank/DDBJ whole genome shotgun (WGS) entry which is preliminary data.</text>
</comment>
<dbReference type="Pfam" id="PF09932">
    <property type="entry name" value="DUF2164"/>
    <property type="match status" value="1"/>
</dbReference>
<dbReference type="InterPro" id="IPR018680">
    <property type="entry name" value="DUF2164"/>
</dbReference>
<sequence>MSAIEFSNDEKMLIVHKIKNYFSEKLDQEIGQFDAEFLLDFFSEEIGSYYYNRGLQDARAVLESRLENIDEALYEFEKPTEFAH</sequence>
<evidence type="ECO:0000313" key="2">
    <source>
        <dbReference type="Proteomes" id="UP000094849"/>
    </source>
</evidence>
<dbReference type="EMBL" id="LVJZ01000003">
    <property type="protein sequence ID" value="ODB97078.1"/>
    <property type="molecule type" value="Genomic_DNA"/>
</dbReference>
<reference evidence="1 2" key="1">
    <citation type="submission" date="2016-03" db="EMBL/GenBank/DDBJ databases">
        <title>Chemosynthetic sulphur-oxidizing symbionts of marine invertebrate animals are capable of nitrogen fixation.</title>
        <authorList>
            <person name="Petersen J.M."/>
            <person name="Kemper A."/>
            <person name="Gruber-Vodicka H."/>
            <person name="Cardini U."/>
            <person name="Geest Mvander."/>
            <person name="Kleiner M."/>
            <person name="Bulgheresi S."/>
            <person name="Fussmann M."/>
            <person name="Herbold C."/>
            <person name="Seah B.K.B."/>
            <person name="Antony C.Paul."/>
            <person name="Liu D."/>
            <person name="Belitz A."/>
            <person name="Weber M."/>
        </authorList>
    </citation>
    <scope>NUCLEOTIDE SEQUENCE [LARGE SCALE GENOMIC DNA]</scope>
    <source>
        <strain evidence="1">G_D</strain>
    </source>
</reference>
<dbReference type="STRING" id="1818881.A3196_10050"/>
<accession>A0A1E2UQN9</accession>
<organism evidence="1 2">
    <name type="scientific">Candidatus Thiodiazotropha endoloripes</name>
    <dbReference type="NCBI Taxonomy" id="1818881"/>
    <lineage>
        <taxon>Bacteria</taxon>
        <taxon>Pseudomonadati</taxon>
        <taxon>Pseudomonadota</taxon>
        <taxon>Gammaproteobacteria</taxon>
        <taxon>Chromatiales</taxon>
        <taxon>Sedimenticolaceae</taxon>
        <taxon>Candidatus Thiodiazotropha</taxon>
    </lineage>
</organism>
<proteinExistence type="predicted"/>
<evidence type="ECO:0008006" key="3">
    <source>
        <dbReference type="Google" id="ProtNLM"/>
    </source>
</evidence>